<proteinExistence type="inferred from homology"/>
<dbReference type="SUPFAM" id="SSF158634">
    <property type="entry name" value="RPA2825-like"/>
    <property type="match status" value="2"/>
</dbReference>
<dbReference type="SUPFAM" id="SSF55846">
    <property type="entry name" value="N-acetylmuramoyl-L-alanine amidase-like"/>
    <property type="match status" value="1"/>
</dbReference>
<dbReference type="InterPro" id="IPR002502">
    <property type="entry name" value="Amidase_domain"/>
</dbReference>
<sequence length="298" mass="32368">MVQVNGIEFTQNLVPTSKYSIKCPNVMVAKKITVHNTYNDAKASNEVSYEVTNANQVSFHVAVDDLGAMQGIPLNRNAWHCGDGANGYGNRNTIGVEICYSKSGGSKYTKSEQNAIKYIAGLCVQQKIVATVDTIKKHEDWSGKHCPHRILDEKRWGSVQKAIIDEYNRITKAPSKPETTPSKPSTGGSIVDYLNSKKIDSSMANRKKLAAKHGIANYTGTAAQNTALLNKLKASAAPAPSKPAQSSYKGNSLVDYLVSVKKASDFSARAKYATQNGIKSYKGTAAQNTQLLKKMRGF</sequence>
<dbReference type="Pfam" id="PF01510">
    <property type="entry name" value="Amidase_2"/>
    <property type="match status" value="1"/>
</dbReference>
<keyword evidence="6" id="KW-0178">Competence</keyword>
<evidence type="ECO:0000256" key="5">
    <source>
        <dbReference type="ARBA" id="ARBA00022969"/>
    </source>
</evidence>
<keyword evidence="5" id="KW-0749">Sporulation</keyword>
<dbReference type="CDD" id="cd06583">
    <property type="entry name" value="PGRP"/>
    <property type="match status" value="1"/>
</dbReference>
<comment type="caution">
    <text evidence="9">The sequence shown here is derived from an EMBL/GenBank/DDBJ whole genome shotgun (WGS) entry which is preliminary data.</text>
</comment>
<dbReference type="GO" id="GO:0030420">
    <property type="term" value="P:establishment of competence for transformation"/>
    <property type="evidence" value="ECO:0007669"/>
    <property type="project" value="UniProtKB-KW"/>
</dbReference>
<dbReference type="GO" id="GO:0009254">
    <property type="term" value="P:peptidoglycan turnover"/>
    <property type="evidence" value="ECO:0007669"/>
    <property type="project" value="TreeGrafter"/>
</dbReference>
<dbReference type="InterPro" id="IPR051206">
    <property type="entry name" value="NAMLAA_amidase_2"/>
</dbReference>
<accession>A0A841XY44</accession>
<evidence type="ECO:0000256" key="6">
    <source>
        <dbReference type="ARBA" id="ARBA00023287"/>
    </source>
</evidence>
<comment type="catalytic activity">
    <reaction evidence="1">
        <text>Hydrolyzes the link between N-acetylmuramoyl residues and L-amino acid residues in certain cell-wall glycopeptides.</text>
        <dbReference type="EC" id="3.5.1.28"/>
    </reaction>
</comment>
<dbReference type="GO" id="GO:0071555">
    <property type="term" value="P:cell wall organization"/>
    <property type="evidence" value="ECO:0007669"/>
    <property type="project" value="UniProtKB-KW"/>
</dbReference>
<dbReference type="Proteomes" id="UP000543379">
    <property type="component" value="Unassembled WGS sequence"/>
</dbReference>
<dbReference type="GO" id="GO:0030435">
    <property type="term" value="P:sporulation resulting in formation of a cellular spore"/>
    <property type="evidence" value="ECO:0007669"/>
    <property type="project" value="UniProtKB-KW"/>
</dbReference>
<dbReference type="RefSeq" id="WP_185382217.1">
    <property type="nucleotide sequence ID" value="NZ_JAAROV010000002.1"/>
</dbReference>
<protein>
    <recommendedName>
        <fullName evidence="3">N-acetylmuramoyl-L-alanine amidase</fullName>
        <ecNumber evidence="3">3.5.1.28</ecNumber>
    </recommendedName>
</protein>
<evidence type="ECO:0000256" key="1">
    <source>
        <dbReference type="ARBA" id="ARBA00001561"/>
    </source>
</evidence>
<dbReference type="SMART" id="SM00644">
    <property type="entry name" value="Ami_2"/>
    <property type="match status" value="1"/>
</dbReference>
<evidence type="ECO:0000256" key="7">
    <source>
        <dbReference type="ARBA" id="ARBA00023316"/>
    </source>
</evidence>
<evidence type="ECO:0000256" key="4">
    <source>
        <dbReference type="ARBA" id="ARBA00022801"/>
    </source>
</evidence>
<evidence type="ECO:0000313" key="10">
    <source>
        <dbReference type="Proteomes" id="UP000543379"/>
    </source>
</evidence>
<name>A0A841XY44_9LIST</name>
<dbReference type="EC" id="3.5.1.28" evidence="3"/>
<dbReference type="Gene3D" id="3.40.80.10">
    <property type="entry name" value="Peptidoglycan recognition protein-like"/>
    <property type="match status" value="1"/>
</dbReference>
<evidence type="ECO:0000256" key="3">
    <source>
        <dbReference type="ARBA" id="ARBA00011901"/>
    </source>
</evidence>
<evidence type="ECO:0000256" key="2">
    <source>
        <dbReference type="ARBA" id="ARBA00007553"/>
    </source>
</evidence>
<feature type="domain" description="N-acetylmuramoyl-L-alanine amidase" evidence="8">
    <location>
        <begin position="19"/>
        <end position="157"/>
    </location>
</feature>
<reference evidence="9 10" key="1">
    <citation type="submission" date="2020-03" db="EMBL/GenBank/DDBJ databases">
        <title>Soil Listeria distribution.</title>
        <authorList>
            <person name="Liao J."/>
            <person name="Wiedmann M."/>
        </authorList>
    </citation>
    <scope>NUCLEOTIDE SEQUENCE [LARGE SCALE GENOMIC DNA]</scope>
    <source>
        <strain evidence="9 10">FSL L7-1816</strain>
    </source>
</reference>
<gene>
    <name evidence="9" type="ORF">HB811_07330</name>
</gene>
<dbReference type="EMBL" id="JAAROV010000002">
    <property type="protein sequence ID" value="MBC1316580.1"/>
    <property type="molecule type" value="Genomic_DNA"/>
</dbReference>
<evidence type="ECO:0000313" key="9">
    <source>
        <dbReference type="EMBL" id="MBC1316580.1"/>
    </source>
</evidence>
<keyword evidence="4" id="KW-0378">Hydrolase</keyword>
<dbReference type="PANTHER" id="PTHR30417">
    <property type="entry name" value="N-ACETYLMURAMOYL-L-ALANINE AMIDASE AMID"/>
    <property type="match status" value="1"/>
</dbReference>
<evidence type="ECO:0000259" key="8">
    <source>
        <dbReference type="SMART" id="SM00644"/>
    </source>
</evidence>
<dbReference type="GO" id="GO:0008745">
    <property type="term" value="F:N-acetylmuramoyl-L-alanine amidase activity"/>
    <property type="evidence" value="ECO:0007669"/>
    <property type="project" value="UniProtKB-EC"/>
</dbReference>
<keyword evidence="7" id="KW-0961">Cell wall biogenesis/degradation</keyword>
<comment type="similarity">
    <text evidence="2">Belongs to the N-acetylmuramoyl-L-alanine amidase 2 family.</text>
</comment>
<dbReference type="AlphaFoldDB" id="A0A841XY44"/>
<dbReference type="GO" id="GO:0009253">
    <property type="term" value="P:peptidoglycan catabolic process"/>
    <property type="evidence" value="ECO:0007669"/>
    <property type="project" value="InterPro"/>
</dbReference>
<dbReference type="InterPro" id="IPR036505">
    <property type="entry name" value="Amidase/PGRP_sf"/>
</dbReference>
<organism evidence="9 10">
    <name type="scientific">Listeria booriae</name>
    <dbReference type="NCBI Taxonomy" id="1552123"/>
    <lineage>
        <taxon>Bacteria</taxon>
        <taxon>Bacillati</taxon>
        <taxon>Bacillota</taxon>
        <taxon>Bacilli</taxon>
        <taxon>Bacillales</taxon>
        <taxon>Listeriaceae</taxon>
        <taxon>Listeria</taxon>
    </lineage>
</organism>
<dbReference type="PANTHER" id="PTHR30417:SF11">
    <property type="entry name" value="N-ACETYLMURAMOYL-L-ALANINE AMIDASE XLYA"/>
    <property type="match status" value="1"/>
</dbReference>